<gene>
    <name evidence="2" type="ORF">A4A49_09453</name>
</gene>
<proteinExistence type="predicted"/>
<reference evidence="2" key="1">
    <citation type="submission" date="2016-11" db="EMBL/GenBank/DDBJ databases">
        <title>The genome of Nicotiana attenuata.</title>
        <authorList>
            <person name="Xu S."/>
            <person name="Brockmoeller T."/>
            <person name="Gaquerel E."/>
            <person name="Navarro A."/>
            <person name="Kuhl H."/>
            <person name="Gase K."/>
            <person name="Ling Z."/>
            <person name="Zhou W."/>
            <person name="Kreitzer C."/>
            <person name="Stanke M."/>
            <person name="Tang H."/>
            <person name="Lyons E."/>
            <person name="Pandey P."/>
            <person name="Pandey S.P."/>
            <person name="Timmermann B."/>
            <person name="Baldwin I.T."/>
        </authorList>
    </citation>
    <scope>NUCLEOTIDE SEQUENCE [LARGE SCALE GENOMIC DNA]</scope>
    <source>
        <strain evidence="2">UT</strain>
    </source>
</reference>
<keyword evidence="3" id="KW-1185">Reference proteome</keyword>
<dbReference type="Proteomes" id="UP000187609">
    <property type="component" value="Unassembled WGS sequence"/>
</dbReference>
<dbReference type="EMBL" id="MJEQ01037187">
    <property type="protein sequence ID" value="OIT03688.1"/>
    <property type="molecule type" value="Genomic_DNA"/>
</dbReference>
<dbReference type="SMR" id="A0A1J6IT16"/>
<feature type="compositionally biased region" description="Polar residues" evidence="1">
    <location>
        <begin position="1"/>
        <end position="15"/>
    </location>
</feature>
<comment type="caution">
    <text evidence="2">The sequence shown here is derived from an EMBL/GenBank/DDBJ whole genome shotgun (WGS) entry which is preliminary data.</text>
</comment>
<feature type="region of interest" description="Disordered" evidence="1">
    <location>
        <begin position="1"/>
        <end position="47"/>
    </location>
</feature>
<organism evidence="2 3">
    <name type="scientific">Nicotiana attenuata</name>
    <name type="common">Coyote tobacco</name>
    <dbReference type="NCBI Taxonomy" id="49451"/>
    <lineage>
        <taxon>Eukaryota</taxon>
        <taxon>Viridiplantae</taxon>
        <taxon>Streptophyta</taxon>
        <taxon>Embryophyta</taxon>
        <taxon>Tracheophyta</taxon>
        <taxon>Spermatophyta</taxon>
        <taxon>Magnoliopsida</taxon>
        <taxon>eudicotyledons</taxon>
        <taxon>Gunneridae</taxon>
        <taxon>Pentapetalae</taxon>
        <taxon>asterids</taxon>
        <taxon>lamiids</taxon>
        <taxon>Solanales</taxon>
        <taxon>Solanaceae</taxon>
        <taxon>Nicotianoideae</taxon>
        <taxon>Nicotianeae</taxon>
        <taxon>Nicotiana</taxon>
    </lineage>
</organism>
<protein>
    <submittedName>
        <fullName evidence="2">Uncharacterized protein</fullName>
    </submittedName>
</protein>
<accession>A0A1J6IT16</accession>
<sequence length="179" mass="19432">MSNSPSQIHSEISEQNPTPNPTTPSSITTPTESSREPSSPPKAPKVLTRLEKVDVIEKSKEVVGEKLSEGLEFETQAEADGVDKSVKEKEVEKIIDDVSKETTEETVREHREEDLRESINVGVEALEAPGQQTGPSVVGEGELADVEEPSVEVVVVQEIDQVQEPGSLNADPENSESFD</sequence>
<dbReference type="AlphaFoldDB" id="A0A1J6IT16"/>
<feature type="compositionally biased region" description="Low complexity" evidence="1">
    <location>
        <begin position="23"/>
        <end position="32"/>
    </location>
</feature>
<feature type="region of interest" description="Disordered" evidence="1">
    <location>
        <begin position="160"/>
        <end position="179"/>
    </location>
</feature>
<dbReference type="Gramene" id="OIT03688">
    <property type="protein sequence ID" value="OIT03688"/>
    <property type="gene ID" value="A4A49_09453"/>
</dbReference>
<feature type="region of interest" description="Disordered" evidence="1">
    <location>
        <begin position="97"/>
        <end position="116"/>
    </location>
</feature>
<evidence type="ECO:0000313" key="2">
    <source>
        <dbReference type="EMBL" id="OIT03688.1"/>
    </source>
</evidence>
<evidence type="ECO:0000256" key="1">
    <source>
        <dbReference type="SAM" id="MobiDB-lite"/>
    </source>
</evidence>
<name>A0A1J6IT16_NICAT</name>
<feature type="region of interest" description="Disordered" evidence="1">
    <location>
        <begin position="126"/>
        <end position="150"/>
    </location>
</feature>
<evidence type="ECO:0000313" key="3">
    <source>
        <dbReference type="Proteomes" id="UP000187609"/>
    </source>
</evidence>